<comment type="caution">
    <text evidence="2">The sequence shown here is derived from an EMBL/GenBank/DDBJ whole genome shotgun (WGS) entry which is preliminary data.</text>
</comment>
<name>A0A3A9KC72_9BACI</name>
<dbReference type="InterPro" id="IPR021309">
    <property type="entry name" value="YgaP-like_TM"/>
</dbReference>
<evidence type="ECO:0000313" key="3">
    <source>
        <dbReference type="Proteomes" id="UP000281498"/>
    </source>
</evidence>
<reference evidence="2 3" key="1">
    <citation type="submission" date="2017-10" db="EMBL/GenBank/DDBJ databases">
        <title>Bacillus sp. nov., a halophilic bacterium isolated from a Keqin Lake.</title>
        <authorList>
            <person name="Wang H."/>
        </authorList>
    </citation>
    <scope>NUCLEOTIDE SEQUENCE [LARGE SCALE GENOMIC DNA]</scope>
    <source>
        <strain evidence="2 3">KCTC 13187</strain>
    </source>
</reference>
<gene>
    <name evidence="2" type="ORF">CR203_11940</name>
</gene>
<dbReference type="Proteomes" id="UP000281498">
    <property type="component" value="Unassembled WGS sequence"/>
</dbReference>
<dbReference type="AlphaFoldDB" id="A0A3A9KC72"/>
<keyword evidence="3" id="KW-1185">Reference proteome</keyword>
<feature type="domain" description="Inner membrane protein YgaP-like transmembrane" evidence="1">
    <location>
        <begin position="3"/>
        <end position="66"/>
    </location>
</feature>
<dbReference type="OrthoDB" id="5405951at2"/>
<sequence length="83" mass="9295">MVKPNIGIINALIRITCGLMMVSWGTSRLHRKPHSNTSFITIFLGSMKVAEGITRFCPLVFLYKKNSGDYSYENSNSEPINPS</sequence>
<protein>
    <recommendedName>
        <fullName evidence="1">Inner membrane protein YgaP-like transmembrane domain-containing protein</fullName>
    </recommendedName>
</protein>
<evidence type="ECO:0000259" key="1">
    <source>
        <dbReference type="Pfam" id="PF11127"/>
    </source>
</evidence>
<evidence type="ECO:0000313" key="2">
    <source>
        <dbReference type="EMBL" id="RKL67213.1"/>
    </source>
</evidence>
<accession>A0A3A9KC72</accession>
<dbReference type="EMBL" id="PDOE01000004">
    <property type="protein sequence ID" value="RKL67213.1"/>
    <property type="molecule type" value="Genomic_DNA"/>
</dbReference>
<proteinExistence type="predicted"/>
<dbReference type="RefSeq" id="WP_110937300.1">
    <property type="nucleotide sequence ID" value="NZ_KZ614146.1"/>
</dbReference>
<organism evidence="2 3">
    <name type="scientific">Salipaludibacillus neizhouensis</name>
    <dbReference type="NCBI Taxonomy" id="885475"/>
    <lineage>
        <taxon>Bacteria</taxon>
        <taxon>Bacillati</taxon>
        <taxon>Bacillota</taxon>
        <taxon>Bacilli</taxon>
        <taxon>Bacillales</taxon>
        <taxon>Bacillaceae</taxon>
    </lineage>
</organism>
<dbReference type="Pfam" id="PF11127">
    <property type="entry name" value="YgaP-like_TM"/>
    <property type="match status" value="1"/>
</dbReference>